<keyword evidence="7" id="KW-0053">Apoptosis</keyword>
<dbReference type="EMBL" id="JAERUA010000003">
    <property type="protein sequence ID" value="KAI1901275.1"/>
    <property type="molecule type" value="Genomic_DNA"/>
</dbReference>
<evidence type="ECO:0000256" key="6">
    <source>
        <dbReference type="ARBA" id="ARBA00022670"/>
    </source>
</evidence>
<feature type="compositionally biased region" description="Polar residues" evidence="22">
    <location>
        <begin position="1180"/>
        <end position="1195"/>
    </location>
</feature>
<keyword evidence="5" id="KW-0597">Phosphoprotein</keyword>
<comment type="caution">
    <text evidence="30">The sequence shown here is derived from an EMBL/GenBank/DDBJ whole genome shotgun (WGS) entry which is preliminary data.</text>
</comment>
<dbReference type="SUPFAM" id="SSF57845">
    <property type="entry name" value="B-box zinc-binding domain"/>
    <property type="match status" value="1"/>
</dbReference>
<dbReference type="Gene3D" id="3.30.40.10">
    <property type="entry name" value="Zinc/RING finger domain, C3HC4 (zinc finger)"/>
    <property type="match status" value="1"/>
</dbReference>
<dbReference type="PROSITE" id="PS50824">
    <property type="entry name" value="DAPIN"/>
    <property type="match status" value="1"/>
</dbReference>
<name>A0A8T3E3T2_9TELE</name>
<keyword evidence="9" id="KW-0677">Repeat</keyword>
<evidence type="ECO:0000313" key="31">
    <source>
        <dbReference type="Proteomes" id="UP000829720"/>
    </source>
</evidence>
<dbReference type="Pfam" id="PF15227">
    <property type="entry name" value="zf-C3HC4_4"/>
    <property type="match status" value="1"/>
</dbReference>
<dbReference type="PROSITE" id="PS50208">
    <property type="entry name" value="CASPASE_P20"/>
    <property type="match status" value="2"/>
</dbReference>
<comment type="subcellular location">
    <subcellularLocation>
        <location evidence="2">Cytoplasm</location>
        <location evidence="2">Cytosol</location>
    </subcellularLocation>
    <subcellularLocation>
        <location evidence="1">Nucleus</location>
    </subcellularLocation>
</comment>
<feature type="domain" description="RING-type" evidence="23">
    <location>
        <begin position="15"/>
        <end position="58"/>
    </location>
</feature>
<feature type="compositionally biased region" description="Polar residues" evidence="22">
    <location>
        <begin position="319"/>
        <end position="341"/>
    </location>
</feature>
<dbReference type="GO" id="GO:0006915">
    <property type="term" value="P:apoptotic process"/>
    <property type="evidence" value="ECO:0007669"/>
    <property type="project" value="UniProtKB-KW"/>
</dbReference>
<dbReference type="SMART" id="SM01289">
    <property type="entry name" value="PYRIN"/>
    <property type="match status" value="1"/>
</dbReference>
<dbReference type="Pfam" id="PF00619">
    <property type="entry name" value="CARD"/>
    <property type="match status" value="1"/>
</dbReference>
<evidence type="ECO:0000259" key="29">
    <source>
        <dbReference type="PROSITE" id="PS51830"/>
    </source>
</evidence>
<dbReference type="PROSITE" id="PS50089">
    <property type="entry name" value="ZF_RING_2"/>
    <property type="match status" value="1"/>
</dbReference>
<dbReference type="InterPro" id="IPR011029">
    <property type="entry name" value="DEATH-like_dom_sf"/>
</dbReference>
<evidence type="ECO:0000256" key="11">
    <source>
        <dbReference type="ARBA" id="ARBA00022801"/>
    </source>
</evidence>
<evidence type="ECO:0000256" key="17">
    <source>
        <dbReference type="ARBA" id="ARBA00066479"/>
    </source>
</evidence>
<reference evidence="30" key="1">
    <citation type="submission" date="2021-01" db="EMBL/GenBank/DDBJ databases">
        <authorList>
            <person name="Zahm M."/>
            <person name="Roques C."/>
            <person name="Cabau C."/>
            <person name="Klopp C."/>
            <person name="Donnadieu C."/>
            <person name="Jouanno E."/>
            <person name="Lampietro C."/>
            <person name="Louis A."/>
            <person name="Herpin A."/>
            <person name="Echchiki A."/>
            <person name="Berthelot C."/>
            <person name="Parey E."/>
            <person name="Roest-Crollius H."/>
            <person name="Braasch I."/>
            <person name="Postlethwait J."/>
            <person name="Bobe J."/>
            <person name="Montfort J."/>
            <person name="Bouchez O."/>
            <person name="Begum T."/>
            <person name="Mejri S."/>
            <person name="Adams A."/>
            <person name="Chen W.-J."/>
            <person name="Guiguen Y."/>
        </authorList>
    </citation>
    <scope>NUCLEOTIDE SEQUENCE</scope>
    <source>
        <tissue evidence="30">Blood</tissue>
    </source>
</reference>
<dbReference type="GO" id="GO:0051604">
    <property type="term" value="P:protein maturation"/>
    <property type="evidence" value="ECO:0007669"/>
    <property type="project" value="UniProtKB-ARBA"/>
</dbReference>
<dbReference type="InterPro" id="IPR017907">
    <property type="entry name" value="Znf_RING_CS"/>
</dbReference>
<evidence type="ECO:0000259" key="28">
    <source>
        <dbReference type="PROSITE" id="PS50824"/>
    </source>
</evidence>
<keyword evidence="12" id="KW-0788">Thiol protease</keyword>
<dbReference type="PROSITE" id="PS00518">
    <property type="entry name" value="ZF_RING_1"/>
    <property type="match status" value="1"/>
</dbReference>
<dbReference type="GO" id="GO:0043065">
    <property type="term" value="P:positive regulation of apoptotic process"/>
    <property type="evidence" value="ECO:0007669"/>
    <property type="project" value="UniProtKB-ARBA"/>
</dbReference>
<accession>A0A8T3E3T2</accession>
<dbReference type="PRINTS" id="PR00376">
    <property type="entry name" value="IL1BCENZYME"/>
</dbReference>
<keyword evidence="13" id="KW-0862">Zinc</keyword>
<dbReference type="CDD" id="cd08321">
    <property type="entry name" value="Pyrin_ASC-like"/>
    <property type="match status" value="1"/>
</dbReference>
<dbReference type="InterPro" id="IPR000315">
    <property type="entry name" value="Znf_B-box"/>
</dbReference>
<evidence type="ECO:0000256" key="22">
    <source>
        <dbReference type="SAM" id="MobiDB-lite"/>
    </source>
</evidence>
<feature type="domain" description="Caspase family p10" evidence="25">
    <location>
        <begin position="980"/>
        <end position="1063"/>
    </location>
</feature>
<dbReference type="EC" id="3.4.22.61" evidence="17"/>
<dbReference type="Pfam" id="PF00656">
    <property type="entry name" value="Peptidase_C14"/>
    <property type="match status" value="2"/>
</dbReference>
<evidence type="ECO:0000256" key="10">
    <source>
        <dbReference type="ARBA" id="ARBA00022771"/>
    </source>
</evidence>
<dbReference type="SUPFAM" id="SSF52129">
    <property type="entry name" value="Caspase-like"/>
    <property type="match status" value="2"/>
</dbReference>
<dbReference type="InterPro" id="IPR001841">
    <property type="entry name" value="Znf_RING"/>
</dbReference>
<dbReference type="FunFam" id="3.40.50.1460:FF:000008">
    <property type="entry name" value="caspase-8 isoform X1"/>
    <property type="match status" value="2"/>
</dbReference>
<evidence type="ECO:0000256" key="1">
    <source>
        <dbReference type="ARBA" id="ARBA00004123"/>
    </source>
</evidence>
<dbReference type="InterPro" id="IPR015917">
    <property type="entry name" value="Pept_C14A"/>
</dbReference>
<feature type="domain" description="FIIND" evidence="29">
    <location>
        <begin position="1205"/>
        <end position="1479"/>
    </location>
</feature>
<dbReference type="Pfam" id="PF02758">
    <property type="entry name" value="PYRIN"/>
    <property type="match status" value="1"/>
</dbReference>
<evidence type="ECO:0000256" key="21">
    <source>
        <dbReference type="SAM" id="Coils"/>
    </source>
</evidence>
<dbReference type="GO" id="GO:0006508">
    <property type="term" value="P:proteolysis"/>
    <property type="evidence" value="ECO:0007669"/>
    <property type="project" value="UniProtKB-KW"/>
</dbReference>
<keyword evidence="4" id="KW-0963">Cytoplasm</keyword>
<gene>
    <name evidence="30" type="ORF">AGOR_G00032640</name>
</gene>
<dbReference type="GO" id="GO:0004197">
    <property type="term" value="F:cysteine-type endopeptidase activity"/>
    <property type="evidence" value="ECO:0007669"/>
    <property type="project" value="InterPro"/>
</dbReference>
<dbReference type="Pfam" id="PF25600">
    <property type="entry name" value="TRIM_CC"/>
    <property type="match status" value="1"/>
</dbReference>
<evidence type="ECO:0000256" key="20">
    <source>
        <dbReference type="RuleBase" id="RU003971"/>
    </source>
</evidence>
<dbReference type="InterPro" id="IPR016129">
    <property type="entry name" value="Caspase_his_AS"/>
</dbReference>
<keyword evidence="8" id="KW-0479">Metal-binding</keyword>
<evidence type="ECO:0000256" key="2">
    <source>
        <dbReference type="ARBA" id="ARBA00004514"/>
    </source>
</evidence>
<proteinExistence type="inferred from homology"/>
<evidence type="ECO:0000259" key="26">
    <source>
        <dbReference type="PROSITE" id="PS50208"/>
    </source>
</evidence>
<evidence type="ECO:0000256" key="8">
    <source>
        <dbReference type="ARBA" id="ARBA00022723"/>
    </source>
</evidence>
<dbReference type="OrthoDB" id="6105938at2759"/>
<feature type="compositionally biased region" description="Basic and acidic residues" evidence="22">
    <location>
        <begin position="307"/>
        <end position="317"/>
    </location>
</feature>
<evidence type="ECO:0000259" key="24">
    <source>
        <dbReference type="PROSITE" id="PS50119"/>
    </source>
</evidence>
<evidence type="ECO:0000259" key="27">
    <source>
        <dbReference type="PROSITE" id="PS50209"/>
    </source>
</evidence>
<dbReference type="Gene3D" id="4.10.830.40">
    <property type="match status" value="1"/>
</dbReference>
<evidence type="ECO:0000256" key="14">
    <source>
        <dbReference type="ARBA" id="ARBA00023145"/>
    </source>
</evidence>
<dbReference type="Proteomes" id="UP000829720">
    <property type="component" value="Unassembled WGS sequence"/>
</dbReference>
<keyword evidence="6" id="KW-0645">Protease</keyword>
<feature type="region of interest" description="Disordered" evidence="22">
    <location>
        <begin position="305"/>
        <end position="354"/>
    </location>
</feature>
<keyword evidence="21" id="KW-0175">Coiled coil</keyword>
<keyword evidence="14" id="KW-0865">Zymogen</keyword>
<evidence type="ECO:0000256" key="16">
    <source>
        <dbReference type="ARBA" id="ARBA00051626"/>
    </source>
</evidence>
<protein>
    <recommendedName>
        <fullName evidence="18">Caspase-8</fullName>
        <ecNumber evidence="17">3.4.22.61</ecNumber>
    </recommendedName>
</protein>
<dbReference type="PROSITE" id="PS50207">
    <property type="entry name" value="CASPASE_P10"/>
    <property type="match status" value="2"/>
</dbReference>
<dbReference type="InterPro" id="IPR029030">
    <property type="entry name" value="Caspase-like_dom_sf"/>
</dbReference>
<feature type="domain" description="B box-type" evidence="24">
    <location>
        <begin position="148"/>
        <end position="188"/>
    </location>
</feature>
<dbReference type="InterPro" id="IPR001315">
    <property type="entry name" value="CARD"/>
</dbReference>
<keyword evidence="15" id="KW-0539">Nucleus</keyword>
<dbReference type="Gene3D" id="3.40.50.1460">
    <property type="match status" value="2"/>
</dbReference>
<comment type="catalytic activity">
    <reaction evidence="16">
        <text>Strict requirement for Asp at position P1 and has a preferred cleavage sequence of (Leu/Asp/Val)-Glu-Thr-Asp-|-(Gly/Ser/Ala).</text>
        <dbReference type="EC" id="3.4.22.61"/>
    </reaction>
</comment>
<dbReference type="InterPro" id="IPR013083">
    <property type="entry name" value="Znf_RING/FYVE/PHD"/>
</dbReference>
<dbReference type="SUPFAM" id="SSF47986">
    <property type="entry name" value="DEATH domain"/>
    <property type="match status" value="3"/>
</dbReference>
<dbReference type="GO" id="GO:0032991">
    <property type="term" value="C:protein-containing complex"/>
    <property type="evidence" value="ECO:0007669"/>
    <property type="project" value="UniProtKB-ARBA"/>
</dbReference>
<dbReference type="PROSITE" id="PS50209">
    <property type="entry name" value="CARD"/>
    <property type="match status" value="2"/>
</dbReference>
<dbReference type="PROSITE" id="PS51830">
    <property type="entry name" value="FIIND"/>
    <property type="match status" value="1"/>
</dbReference>
<evidence type="ECO:0000259" key="23">
    <source>
        <dbReference type="PROSITE" id="PS50089"/>
    </source>
</evidence>
<dbReference type="InterPro" id="IPR004020">
    <property type="entry name" value="DAPIN"/>
</dbReference>
<dbReference type="Pfam" id="PF13553">
    <property type="entry name" value="FIIND"/>
    <property type="match status" value="1"/>
</dbReference>
<feature type="domain" description="Caspase family p10" evidence="25">
    <location>
        <begin position="557"/>
        <end position="644"/>
    </location>
</feature>
<feature type="domain" description="CARD" evidence="27">
    <location>
        <begin position="719"/>
        <end position="808"/>
    </location>
</feature>
<dbReference type="GO" id="GO:0005634">
    <property type="term" value="C:nucleus"/>
    <property type="evidence" value="ECO:0007669"/>
    <property type="project" value="UniProtKB-SubCell"/>
</dbReference>
<evidence type="ECO:0000256" key="3">
    <source>
        <dbReference type="ARBA" id="ARBA00010134"/>
    </source>
</evidence>
<dbReference type="InterPro" id="IPR002138">
    <property type="entry name" value="Pept_C14_p10"/>
</dbReference>
<evidence type="ECO:0000313" key="30">
    <source>
        <dbReference type="EMBL" id="KAI1901275.1"/>
    </source>
</evidence>
<feature type="coiled-coil region" evidence="21">
    <location>
        <begin position="203"/>
        <end position="259"/>
    </location>
</feature>
<dbReference type="Gene3D" id="1.10.533.10">
    <property type="entry name" value="Death Domain, Fas"/>
    <property type="match status" value="3"/>
</dbReference>
<feature type="domain" description="Pyrin" evidence="28">
    <location>
        <begin position="1095"/>
        <end position="1177"/>
    </location>
</feature>
<feature type="domain" description="Caspase family p20" evidence="26">
    <location>
        <begin position="417"/>
        <end position="543"/>
    </location>
</feature>
<dbReference type="PROSITE" id="PS50119">
    <property type="entry name" value="ZF_BBOX"/>
    <property type="match status" value="1"/>
</dbReference>
<evidence type="ECO:0000256" key="7">
    <source>
        <dbReference type="ARBA" id="ARBA00022703"/>
    </source>
</evidence>
<dbReference type="SMART" id="SM00336">
    <property type="entry name" value="BBOX"/>
    <property type="match status" value="1"/>
</dbReference>
<feature type="domain" description="Caspase family p20" evidence="26">
    <location>
        <begin position="839"/>
        <end position="962"/>
    </location>
</feature>
<feature type="region of interest" description="Disordered" evidence="22">
    <location>
        <begin position="1178"/>
        <end position="1217"/>
    </location>
</feature>
<dbReference type="Pfam" id="PF23679">
    <property type="entry name" value="UPA-FIIND"/>
    <property type="match status" value="1"/>
</dbReference>
<evidence type="ECO:0000256" key="15">
    <source>
        <dbReference type="ARBA" id="ARBA00023242"/>
    </source>
</evidence>
<dbReference type="GO" id="GO:0008270">
    <property type="term" value="F:zinc ion binding"/>
    <property type="evidence" value="ECO:0007669"/>
    <property type="project" value="UniProtKB-KW"/>
</dbReference>
<dbReference type="PANTHER" id="PTHR48169">
    <property type="entry name" value="DED DOMAIN-CONTAINING PROTEIN"/>
    <property type="match status" value="1"/>
</dbReference>
<dbReference type="InterPro" id="IPR058030">
    <property type="entry name" value="TRIM8/14/16/25/29/45/65_CC"/>
</dbReference>
<evidence type="ECO:0000256" key="5">
    <source>
        <dbReference type="ARBA" id="ARBA00022553"/>
    </source>
</evidence>
<dbReference type="InterPro" id="IPR011600">
    <property type="entry name" value="Pept_C14_caspase"/>
</dbReference>
<feature type="compositionally biased region" description="Basic and acidic residues" evidence="22">
    <location>
        <begin position="391"/>
        <end position="411"/>
    </location>
</feature>
<evidence type="ECO:0000256" key="18">
    <source>
        <dbReference type="ARBA" id="ARBA00068172"/>
    </source>
</evidence>
<dbReference type="SMART" id="SM00115">
    <property type="entry name" value="CASc"/>
    <property type="match status" value="2"/>
</dbReference>
<evidence type="ECO:0000259" key="25">
    <source>
        <dbReference type="PROSITE" id="PS50207"/>
    </source>
</evidence>
<evidence type="ECO:0000256" key="12">
    <source>
        <dbReference type="ARBA" id="ARBA00022807"/>
    </source>
</evidence>
<keyword evidence="11" id="KW-0378">Hydrolase</keyword>
<dbReference type="SUPFAM" id="SSF57850">
    <property type="entry name" value="RING/U-box"/>
    <property type="match status" value="1"/>
</dbReference>
<feature type="domain" description="CARD" evidence="27">
    <location>
        <begin position="1539"/>
        <end position="1628"/>
    </location>
</feature>
<evidence type="ECO:0000256" key="9">
    <source>
        <dbReference type="ARBA" id="ARBA00022737"/>
    </source>
</evidence>
<dbReference type="CDD" id="cd19769">
    <property type="entry name" value="Bbox2_TRIM16-like"/>
    <property type="match status" value="1"/>
</dbReference>
<dbReference type="GO" id="GO:0005886">
    <property type="term" value="C:plasma membrane"/>
    <property type="evidence" value="ECO:0007669"/>
    <property type="project" value="UniProtKB-ARBA"/>
</dbReference>
<sequence length="1639" mass="184003">MAAAGDLLDQDLFTCSVCQDLLKDPVTIPCGHSYCMGCIKGYWDQDDHTGVYRCPQCRKIFRPRPVLGRNTILTEVVEKLKTGLQAAPPAHCYAGPGDVACDVCTVIKHKAIRSCLVCLASYCETHLQPHYESPVLKKHKLVQATGNLQEKICSQHEKLLEIYCRTDQQCICYLCMMDEHKGHDMVPAAAERTEKQKQLGVTQREFQQRIQEREKELQDLRQAVQSLTCSEMEETEGPLMRLEQEIADLRRRDTELEQLSHTEDHIHFLQICESLCAPPGCGDLPSITVDPHVSFVFVKKSVSEQSSRQEDVNKGELNKISQTGSSESTLNTDTGNHQLSEGNREVTGETETNPEVSVNAISTGFTATGPAAVGLLLSTQTPVQSSSLHSSCEENQKSAEPSPERRSDAYEMKDDRTRGYCLVISNQHFTNSIICLKNRHGTEVDEKNLKLVFDWLGFETQIERDCSVQRMLSLMEELSRKDHSGMDCLVVCVLSHGDRGLVHGVDGNKVNLEQLTGPFSGDRCPSLVGKPKLFFIQTSQGMKVQRPVHIVTDNMNITDSIPAETDFLLGMATMPGYVSFRDKIKGTWFIQSLCQNLLEMVPRGYDLLDILTEVNNHVSHMTDSSGTRKQMPLSQFALRKSVVFPVPKKPPPNLKAKSSGYHGPSLKGHPPEASIHGDLYRQNCAAETEEEEMTIFYRALSSGSKEFFKLVQSRSPNLIAKLGSQFVEEHREELIERVTSPQLMADALHDKKMIHSELYSQITAAVTSQEKMRHLYRALQAAMEMVASFCEKLQEMEPSLLKDLVQSSSLYSSCEENRKSAEPSPERRSDAYEMKDDRTRGYCLVISNQHFTQLLTNRHGTEVDEENLKLVFDWLGFETQIERDCSVQRMLSLMEELSRKDHSRMDCLVVCVLSHGDRDWVYGRDGEMVNLEQLTGPFSGDRCPSLVGKPKLFFIQTSQGTKVQQPVHIVADNMNITDCIPAETDFLLGMATMPDFTSFRDKIKGTWFIQSLCQNLLEMVPRGYDLLDILTEVNNHVSHMTDPSGTRKQMPLSQFALRKSVVFPVPKKTVPKQEAKSSGSHGPSLKAMPGVPYLLISTLDELTAEELKRFWWNLTHDVPEGFRPIPKSQLENRDVPDTVDHMLHSYGEEGAVRVTLHVLKNTGQNRLAQRLENYHKPEASGSTVSSVSALNTEPAPNTEAACAPDPTHRTEFTPETNISNDTITYRLQCTSAGQFQCSLTGLVFGMERKGEVLYNVTYWDSSLLTPTGHQPAGPLFNITCPERSLCELQLPHCEVLSEGRCDFLSVAHVIGDSVEILTPLEVTDTHARISVSNLSSFGLIKSIFSSPVHGQVLLFLRPPGGDRKVLNVLLLPGNVPFSEVLHQQRDLWGNQPIQTSPECNMTPGVEYSLTCPPLEVQPQRKEFFCNYGPNYYPAFEVFVGKGVQEVDLRLVACGFWGSEVWRRRVSLKEEKMGDPGVKTGEMVSHSAGMTHMKKTDDEDLYKQICAAGTEEEMTILYRALSSGSKEFFKLLQSRNPNLFQKLGAQFVEKHRDKLIEKVTAPMSVAEPLRSKNMVHRELWSQIEAARTSHDKMRLLYKALDSAAKIRATFFKLLLESESYLLEDLAQQQLDKVSISAPEA</sequence>
<dbReference type="Pfam" id="PF00643">
    <property type="entry name" value="zf-B_box"/>
    <property type="match status" value="1"/>
</dbReference>
<dbReference type="Gene3D" id="3.30.160.60">
    <property type="entry name" value="Classic Zinc Finger"/>
    <property type="match status" value="1"/>
</dbReference>
<dbReference type="InterPro" id="IPR001309">
    <property type="entry name" value="Pept_C14_p20"/>
</dbReference>
<keyword evidence="10 19" id="KW-0863">Zinc-finger</keyword>
<evidence type="ECO:0000256" key="4">
    <source>
        <dbReference type="ARBA" id="ARBA00022490"/>
    </source>
</evidence>
<dbReference type="SMART" id="SM00184">
    <property type="entry name" value="RING"/>
    <property type="match status" value="1"/>
</dbReference>
<dbReference type="GO" id="GO:0005829">
    <property type="term" value="C:cytosol"/>
    <property type="evidence" value="ECO:0007669"/>
    <property type="project" value="UniProtKB-SubCell"/>
</dbReference>
<dbReference type="PANTHER" id="PTHR48169:SF7">
    <property type="entry name" value="CASPASE 10"/>
    <property type="match status" value="1"/>
</dbReference>
<evidence type="ECO:0000256" key="19">
    <source>
        <dbReference type="PROSITE-ProRule" id="PRU00024"/>
    </source>
</evidence>
<evidence type="ECO:0000256" key="13">
    <source>
        <dbReference type="ARBA" id="ARBA00022833"/>
    </source>
</evidence>
<dbReference type="InterPro" id="IPR025307">
    <property type="entry name" value="FIIND_dom"/>
</dbReference>
<organism evidence="30 31">
    <name type="scientific">Albula goreensis</name>
    <dbReference type="NCBI Taxonomy" id="1534307"/>
    <lineage>
        <taxon>Eukaryota</taxon>
        <taxon>Metazoa</taxon>
        <taxon>Chordata</taxon>
        <taxon>Craniata</taxon>
        <taxon>Vertebrata</taxon>
        <taxon>Euteleostomi</taxon>
        <taxon>Actinopterygii</taxon>
        <taxon>Neopterygii</taxon>
        <taxon>Teleostei</taxon>
        <taxon>Albuliformes</taxon>
        <taxon>Albulidae</taxon>
        <taxon>Albula</taxon>
    </lineage>
</organism>
<dbReference type="PROSITE" id="PS01121">
    <property type="entry name" value="CASPASE_HIS"/>
    <property type="match status" value="2"/>
</dbReference>
<keyword evidence="31" id="KW-1185">Reference proteome</keyword>
<dbReference type="CDD" id="cd00032">
    <property type="entry name" value="CASc"/>
    <property type="match status" value="2"/>
</dbReference>
<feature type="region of interest" description="Disordered" evidence="22">
    <location>
        <begin position="385"/>
        <end position="411"/>
    </location>
</feature>
<comment type="similarity">
    <text evidence="3 20">Belongs to the peptidase C14A family.</text>
</comment>